<keyword evidence="7" id="KW-0503">Monooxygenase</keyword>
<evidence type="ECO:0000256" key="2">
    <source>
        <dbReference type="ARBA" id="ARBA00010617"/>
    </source>
</evidence>
<dbReference type="GO" id="GO:0016705">
    <property type="term" value="F:oxidoreductase activity, acting on paired donors, with incorporation or reduction of molecular oxygen"/>
    <property type="evidence" value="ECO:0007669"/>
    <property type="project" value="InterPro"/>
</dbReference>
<feature type="transmembrane region" description="Helical" evidence="8">
    <location>
        <begin position="6"/>
        <end position="29"/>
    </location>
</feature>
<reference evidence="9 11" key="1">
    <citation type="journal article" date="2011" name="Nature">
        <title>The Medicago genome provides insight into the evolution of rhizobial symbioses.</title>
        <authorList>
            <person name="Young N.D."/>
            <person name="Debelle F."/>
            <person name="Oldroyd G.E."/>
            <person name="Geurts R."/>
            <person name="Cannon S.B."/>
            <person name="Udvardi M.K."/>
            <person name="Benedito V.A."/>
            <person name="Mayer K.F."/>
            <person name="Gouzy J."/>
            <person name="Schoof H."/>
            <person name="Van de Peer Y."/>
            <person name="Proost S."/>
            <person name="Cook D.R."/>
            <person name="Meyers B.C."/>
            <person name="Spannagl M."/>
            <person name="Cheung F."/>
            <person name="De Mita S."/>
            <person name="Krishnakumar V."/>
            <person name="Gundlach H."/>
            <person name="Zhou S."/>
            <person name="Mudge J."/>
            <person name="Bharti A.K."/>
            <person name="Murray J.D."/>
            <person name="Naoumkina M.A."/>
            <person name="Rosen B."/>
            <person name="Silverstein K.A."/>
            <person name="Tang H."/>
            <person name="Rombauts S."/>
            <person name="Zhao P.X."/>
            <person name="Zhou P."/>
            <person name="Barbe V."/>
            <person name="Bardou P."/>
            <person name="Bechner M."/>
            <person name="Bellec A."/>
            <person name="Berger A."/>
            <person name="Berges H."/>
            <person name="Bidwell S."/>
            <person name="Bisseling T."/>
            <person name="Choisne N."/>
            <person name="Couloux A."/>
            <person name="Denny R."/>
            <person name="Deshpande S."/>
            <person name="Dai X."/>
            <person name="Doyle J.J."/>
            <person name="Dudez A.M."/>
            <person name="Farmer A.D."/>
            <person name="Fouteau S."/>
            <person name="Franken C."/>
            <person name="Gibelin C."/>
            <person name="Gish J."/>
            <person name="Goldstein S."/>
            <person name="Gonzalez A.J."/>
            <person name="Green P.J."/>
            <person name="Hallab A."/>
            <person name="Hartog M."/>
            <person name="Hua A."/>
            <person name="Humphray S.J."/>
            <person name="Jeong D.H."/>
            <person name="Jing Y."/>
            <person name="Jocker A."/>
            <person name="Kenton S.M."/>
            <person name="Kim D.J."/>
            <person name="Klee K."/>
            <person name="Lai H."/>
            <person name="Lang C."/>
            <person name="Lin S."/>
            <person name="Macmil S.L."/>
            <person name="Magdelenat G."/>
            <person name="Matthews L."/>
            <person name="McCorrison J."/>
            <person name="Monaghan E.L."/>
            <person name="Mun J.H."/>
            <person name="Najar F.Z."/>
            <person name="Nicholson C."/>
            <person name="Noirot C."/>
            <person name="O'Bleness M."/>
            <person name="Paule C.R."/>
            <person name="Poulain J."/>
            <person name="Prion F."/>
            <person name="Qin B."/>
            <person name="Qu C."/>
            <person name="Retzel E.F."/>
            <person name="Riddle C."/>
            <person name="Sallet E."/>
            <person name="Samain S."/>
            <person name="Samson N."/>
            <person name="Sanders I."/>
            <person name="Saurat O."/>
            <person name="Scarpelli C."/>
            <person name="Schiex T."/>
            <person name="Segurens B."/>
            <person name="Severin A.J."/>
            <person name="Sherrier D.J."/>
            <person name="Shi R."/>
            <person name="Sims S."/>
            <person name="Singer S.R."/>
            <person name="Sinharoy S."/>
            <person name="Sterck L."/>
            <person name="Viollet A."/>
            <person name="Wang B.B."/>
            <person name="Wang K."/>
            <person name="Wang M."/>
            <person name="Wang X."/>
            <person name="Warfsmann J."/>
            <person name="Weissenbach J."/>
            <person name="White D.D."/>
            <person name="White J.D."/>
            <person name="Wiley G.B."/>
            <person name="Wincker P."/>
            <person name="Xing Y."/>
            <person name="Yang L."/>
            <person name="Yao Z."/>
            <person name="Ying F."/>
            <person name="Zhai J."/>
            <person name="Zhou L."/>
            <person name="Zuber A."/>
            <person name="Denarie J."/>
            <person name="Dixon R.A."/>
            <person name="May G.D."/>
            <person name="Schwartz D.C."/>
            <person name="Rogers J."/>
            <person name="Quetier F."/>
            <person name="Town C.D."/>
            <person name="Roe B.A."/>
        </authorList>
    </citation>
    <scope>NUCLEOTIDE SEQUENCE [LARGE SCALE GENOMIC DNA]</scope>
    <source>
        <strain evidence="9">A17</strain>
        <strain evidence="10 11">cv. Jemalong A17</strain>
    </source>
</reference>
<keyword evidence="6" id="KW-0408">Iron</keyword>
<dbReference type="Gene3D" id="1.10.630.10">
    <property type="entry name" value="Cytochrome P450"/>
    <property type="match status" value="2"/>
</dbReference>
<keyword evidence="8" id="KW-1133">Transmembrane helix</keyword>
<feature type="transmembrane region" description="Helical" evidence="8">
    <location>
        <begin position="255"/>
        <end position="277"/>
    </location>
</feature>
<evidence type="ECO:0000256" key="8">
    <source>
        <dbReference type="SAM" id="Phobius"/>
    </source>
</evidence>
<name>G7IQR7_MEDTR</name>
<evidence type="ECO:0000313" key="10">
    <source>
        <dbReference type="EnsemblPlants" id="AES66113"/>
    </source>
</evidence>
<dbReference type="AlphaFoldDB" id="G7IQR7"/>
<protein>
    <submittedName>
        <fullName evidence="9">Cytochrome P450 family protein</fullName>
    </submittedName>
</protein>
<dbReference type="PANTHER" id="PTHR24296">
    <property type="entry name" value="CYTOCHROME P450"/>
    <property type="match status" value="1"/>
</dbReference>
<evidence type="ECO:0000256" key="5">
    <source>
        <dbReference type="ARBA" id="ARBA00023002"/>
    </source>
</evidence>
<evidence type="ECO:0000256" key="4">
    <source>
        <dbReference type="ARBA" id="ARBA00022723"/>
    </source>
</evidence>
<dbReference type="Pfam" id="PF00067">
    <property type="entry name" value="p450"/>
    <property type="match status" value="2"/>
</dbReference>
<dbReference type="InterPro" id="IPR001128">
    <property type="entry name" value="Cyt_P450"/>
</dbReference>
<dbReference type="GO" id="GO:0005506">
    <property type="term" value="F:iron ion binding"/>
    <property type="evidence" value="ECO:0007669"/>
    <property type="project" value="InterPro"/>
</dbReference>
<dbReference type="Proteomes" id="UP000002051">
    <property type="component" value="Chromosome 2"/>
</dbReference>
<evidence type="ECO:0000256" key="1">
    <source>
        <dbReference type="ARBA" id="ARBA00001971"/>
    </source>
</evidence>
<dbReference type="GO" id="GO:0020037">
    <property type="term" value="F:heme binding"/>
    <property type="evidence" value="ECO:0007669"/>
    <property type="project" value="InterPro"/>
</dbReference>
<dbReference type="SUPFAM" id="SSF48264">
    <property type="entry name" value="Cytochrome P450"/>
    <property type="match status" value="2"/>
</dbReference>
<keyword evidence="3" id="KW-0349">Heme</keyword>
<keyword evidence="8" id="KW-0472">Membrane</keyword>
<reference evidence="9 11" key="2">
    <citation type="journal article" date="2014" name="BMC Genomics">
        <title>An improved genome release (version Mt4.0) for the model legume Medicago truncatula.</title>
        <authorList>
            <person name="Tang H."/>
            <person name="Krishnakumar V."/>
            <person name="Bidwell S."/>
            <person name="Rosen B."/>
            <person name="Chan A."/>
            <person name="Zhou S."/>
            <person name="Gentzbittel L."/>
            <person name="Childs K.L."/>
            <person name="Yandell M."/>
            <person name="Gundlach H."/>
            <person name="Mayer K.F."/>
            <person name="Schwartz D.C."/>
            <person name="Town C.D."/>
        </authorList>
    </citation>
    <scope>GENOME REANNOTATION</scope>
    <source>
        <strain evidence="10 11">cv. Jemalong A17</strain>
    </source>
</reference>
<proteinExistence type="inferred from homology"/>
<keyword evidence="4" id="KW-0479">Metal-binding</keyword>
<dbReference type="HOGENOM" id="CLU_555958_0_0_1"/>
<gene>
    <name evidence="9" type="ordered locus">MTR_2g062670</name>
</gene>
<dbReference type="InterPro" id="IPR036396">
    <property type="entry name" value="Cyt_P450_sf"/>
</dbReference>
<dbReference type="eggNOG" id="KOG0157">
    <property type="taxonomic scope" value="Eukaryota"/>
</dbReference>
<evidence type="ECO:0000313" key="9">
    <source>
        <dbReference type="EMBL" id="AES66113.1"/>
    </source>
</evidence>
<organism evidence="9 11">
    <name type="scientific">Medicago truncatula</name>
    <name type="common">Barrel medic</name>
    <name type="synonym">Medicago tribuloides</name>
    <dbReference type="NCBI Taxonomy" id="3880"/>
    <lineage>
        <taxon>Eukaryota</taxon>
        <taxon>Viridiplantae</taxon>
        <taxon>Streptophyta</taxon>
        <taxon>Embryophyta</taxon>
        <taxon>Tracheophyta</taxon>
        <taxon>Spermatophyta</taxon>
        <taxon>Magnoliopsida</taxon>
        <taxon>eudicotyledons</taxon>
        <taxon>Gunneridae</taxon>
        <taxon>Pentapetalae</taxon>
        <taxon>rosids</taxon>
        <taxon>fabids</taxon>
        <taxon>Fabales</taxon>
        <taxon>Fabaceae</taxon>
        <taxon>Papilionoideae</taxon>
        <taxon>50 kb inversion clade</taxon>
        <taxon>NPAAA clade</taxon>
        <taxon>Hologalegina</taxon>
        <taxon>IRL clade</taxon>
        <taxon>Trifolieae</taxon>
        <taxon>Medicago</taxon>
    </lineage>
</organism>
<reference evidence="10" key="3">
    <citation type="submission" date="2015-04" db="UniProtKB">
        <authorList>
            <consortium name="EnsemblPlants"/>
        </authorList>
    </citation>
    <scope>IDENTIFICATION</scope>
    <source>
        <strain evidence="10">cv. Jemalong A17</strain>
    </source>
</reference>
<feature type="transmembrane region" description="Helical" evidence="8">
    <location>
        <begin position="41"/>
        <end position="61"/>
    </location>
</feature>
<dbReference type="EnsemblPlants" id="AES66113">
    <property type="protein sequence ID" value="AES66113"/>
    <property type="gene ID" value="MTR_2g062670"/>
</dbReference>
<dbReference type="EMBL" id="CM001218">
    <property type="protein sequence ID" value="AES66113.1"/>
    <property type="molecule type" value="Genomic_DNA"/>
</dbReference>
<dbReference type="PaxDb" id="3880-AES66113"/>
<comment type="cofactor">
    <cofactor evidence="1">
        <name>heme</name>
        <dbReference type="ChEBI" id="CHEBI:30413"/>
    </cofactor>
</comment>
<accession>G7IQR7</accession>
<keyword evidence="11" id="KW-1185">Reference proteome</keyword>
<evidence type="ECO:0000256" key="7">
    <source>
        <dbReference type="ARBA" id="ARBA00023033"/>
    </source>
</evidence>
<keyword evidence="5" id="KW-0560">Oxidoreductase</keyword>
<dbReference type="GO" id="GO:0004497">
    <property type="term" value="F:monooxygenase activity"/>
    <property type="evidence" value="ECO:0007669"/>
    <property type="project" value="UniProtKB-KW"/>
</dbReference>
<keyword evidence="8" id="KW-0812">Transmembrane</keyword>
<sequence>MEIVNFKLKILCILFEPSIFLDIFTIFYGKFLSFCNSSFSIQLFALFLRLINYFLVLLTYYSKQMLIDMQDIFRRYSFDIICQFSFGLDPHCLLPSLPTSILPDEFDLCSKITAERAMVVSPLYWKLKRFLNVGSERKLKEAISVVNSSAEAMIKERHRLRVGSLKDLLSRFMDSEDVDDKYLRDIVINFLLAGRDTIASALTDFFLLLSNNPRVEEKIRVELDSIMKPTQESPTFKQTREFHYVNSSFFCNSSFSIQLFVLFLRLINYFLVLLTFYSKQMLIDMQDICRRYSFDIICQFSFGLDPRCLLPSPPDFDSSMVVSPLYWKLKRFLNVGSERKLKEAISVVNSYAEDVDDKYLRDIVINFLLAGRDTIASTLTDFFLLLSYNPRVEEKIRVELDSIMKPTQESPTFEQTREFHYVNSKKLKEAIKVVRCVMKGIIQNRSSPDFRGDHDLLSHLFVHNYVKDIDYLFDIHLLVIFRSLNPINKFK</sequence>
<evidence type="ECO:0000256" key="6">
    <source>
        <dbReference type="ARBA" id="ARBA00023004"/>
    </source>
</evidence>
<comment type="similarity">
    <text evidence="2">Belongs to the cytochrome P450 family.</text>
</comment>
<evidence type="ECO:0000256" key="3">
    <source>
        <dbReference type="ARBA" id="ARBA00022617"/>
    </source>
</evidence>
<evidence type="ECO:0000313" key="11">
    <source>
        <dbReference type="Proteomes" id="UP000002051"/>
    </source>
</evidence>